<dbReference type="Gene3D" id="3.40.50.150">
    <property type="entry name" value="Vaccinia Virus protein VP39"/>
    <property type="match status" value="1"/>
</dbReference>
<accession>A0A7V3VTW2</accession>
<proteinExistence type="predicted"/>
<evidence type="ECO:0000313" key="4">
    <source>
        <dbReference type="EMBL" id="HGE77664.1"/>
    </source>
</evidence>
<reference evidence="4" key="1">
    <citation type="journal article" date="2020" name="mSystems">
        <title>Genome- and Community-Level Interaction Insights into Carbon Utilization and Element Cycling Functions of Hydrothermarchaeota in Hydrothermal Sediment.</title>
        <authorList>
            <person name="Zhou Z."/>
            <person name="Liu Y."/>
            <person name="Xu W."/>
            <person name="Pan J."/>
            <person name="Luo Z.H."/>
            <person name="Li M."/>
        </authorList>
    </citation>
    <scope>NUCLEOTIDE SEQUENCE [LARGE SCALE GENOMIC DNA]</scope>
    <source>
        <strain evidence="4">SpSt-961</strain>
    </source>
</reference>
<comment type="caution">
    <text evidence="4">The sequence shown here is derived from an EMBL/GenBank/DDBJ whole genome shotgun (WGS) entry which is preliminary data.</text>
</comment>
<evidence type="ECO:0000256" key="1">
    <source>
        <dbReference type="ARBA" id="ARBA00022603"/>
    </source>
</evidence>
<gene>
    <name evidence="4" type="ORF">ENX68_01525</name>
</gene>
<dbReference type="GO" id="GO:0003677">
    <property type="term" value="F:DNA binding"/>
    <property type="evidence" value="ECO:0007669"/>
    <property type="project" value="InterPro"/>
</dbReference>
<dbReference type="Pfam" id="PF01555">
    <property type="entry name" value="N6_N4_Mtase"/>
    <property type="match status" value="1"/>
</dbReference>
<dbReference type="InterPro" id="IPR029063">
    <property type="entry name" value="SAM-dependent_MTases_sf"/>
</dbReference>
<protein>
    <recommendedName>
        <fullName evidence="3">DNA methylase N-4/N-6 domain-containing protein</fullName>
    </recommendedName>
</protein>
<dbReference type="AlphaFoldDB" id="A0A7V3VTW2"/>
<dbReference type="GO" id="GO:0032259">
    <property type="term" value="P:methylation"/>
    <property type="evidence" value="ECO:0007669"/>
    <property type="project" value="UniProtKB-KW"/>
</dbReference>
<keyword evidence="2" id="KW-0808">Transferase</keyword>
<feature type="domain" description="DNA methylase N-4/N-6" evidence="3">
    <location>
        <begin position="31"/>
        <end position="87"/>
    </location>
</feature>
<dbReference type="SUPFAM" id="SSF53335">
    <property type="entry name" value="S-adenosyl-L-methionine-dependent methyltransferases"/>
    <property type="match status" value="1"/>
</dbReference>
<dbReference type="EMBL" id="DTOZ01000046">
    <property type="protein sequence ID" value="HGE77664.1"/>
    <property type="molecule type" value="Genomic_DNA"/>
</dbReference>
<evidence type="ECO:0000256" key="2">
    <source>
        <dbReference type="ARBA" id="ARBA00022679"/>
    </source>
</evidence>
<dbReference type="GO" id="GO:0008170">
    <property type="term" value="F:N-methyltransferase activity"/>
    <property type="evidence" value="ECO:0007669"/>
    <property type="project" value="InterPro"/>
</dbReference>
<dbReference type="InterPro" id="IPR002941">
    <property type="entry name" value="DNA_methylase_N4/N6"/>
</dbReference>
<evidence type="ECO:0000259" key="3">
    <source>
        <dbReference type="Pfam" id="PF01555"/>
    </source>
</evidence>
<organism evidence="4">
    <name type="scientific">candidate division WOR-3 bacterium</name>
    <dbReference type="NCBI Taxonomy" id="2052148"/>
    <lineage>
        <taxon>Bacteria</taxon>
        <taxon>Bacteria division WOR-3</taxon>
    </lineage>
</organism>
<sequence length="96" mass="11441">MNSKLHFQSNGIEIYNDDFLTTDCIEENSEDLIVTSSSYNVDIRYNSCDDKIPYSVYLEFTQKWLKKVYTLLKDDGRFCLNIPLDKKFLLRERIKK</sequence>
<name>A0A7V3VTW2_UNCW3</name>
<keyword evidence="1" id="KW-0489">Methyltransferase</keyword>